<keyword evidence="5 6" id="KW-0687">Ribonucleoprotein</keyword>
<keyword evidence="2 6" id="KW-0699">rRNA-binding</keyword>
<evidence type="ECO:0000313" key="11">
    <source>
        <dbReference type="Proteomes" id="UP000221734"/>
    </source>
</evidence>
<evidence type="ECO:0000256" key="5">
    <source>
        <dbReference type="ARBA" id="ARBA00023274"/>
    </source>
</evidence>
<dbReference type="SUPFAM" id="SSF50249">
    <property type="entry name" value="Nucleic acid-binding proteins"/>
    <property type="match status" value="1"/>
</dbReference>
<dbReference type="NCBIfam" id="NF004123">
    <property type="entry name" value="PRK05610.1"/>
    <property type="match status" value="1"/>
</dbReference>
<dbReference type="Proteomes" id="UP000221734">
    <property type="component" value="Chromosome Kuenenia_stuttgartiensis_MBR1"/>
</dbReference>
<dbReference type="NCBIfam" id="TIGR03635">
    <property type="entry name" value="uS17_bact"/>
    <property type="match status" value="1"/>
</dbReference>
<evidence type="ECO:0000313" key="12">
    <source>
        <dbReference type="Proteomes" id="UP000501926"/>
    </source>
</evidence>
<accession>Q1Q148</accession>
<dbReference type="AlphaFoldDB" id="Q1Q148"/>
<evidence type="ECO:0000256" key="1">
    <source>
        <dbReference type="ARBA" id="ARBA00010254"/>
    </source>
</evidence>
<dbReference type="InterPro" id="IPR012340">
    <property type="entry name" value="NA-bd_OB-fold"/>
</dbReference>
<evidence type="ECO:0000256" key="4">
    <source>
        <dbReference type="ARBA" id="ARBA00022980"/>
    </source>
</evidence>
<evidence type="ECO:0000313" key="8">
    <source>
        <dbReference type="EMBL" id="CAJ73727.1"/>
    </source>
</evidence>
<dbReference type="EMBL" id="CT573071">
    <property type="protein sequence ID" value="CAJ73727.1"/>
    <property type="molecule type" value="Genomic_DNA"/>
</dbReference>
<gene>
    <name evidence="6 8" type="primary">rpsQ</name>
    <name evidence="9" type="ORF">KsCSTR_13810</name>
    <name evidence="10" type="ORF">KSMBR1_2814</name>
    <name evidence="8" type="ORF">kuste2973</name>
</gene>
<dbReference type="InterPro" id="IPR019984">
    <property type="entry name" value="Ribosomal_uS17_bact/chlr"/>
</dbReference>
<evidence type="ECO:0000256" key="2">
    <source>
        <dbReference type="ARBA" id="ARBA00022730"/>
    </source>
</evidence>
<evidence type="ECO:0000256" key="3">
    <source>
        <dbReference type="ARBA" id="ARBA00022884"/>
    </source>
</evidence>
<comment type="similarity">
    <text evidence="1 6 7">Belongs to the universal ribosomal protein uS17 family.</text>
</comment>
<organism evidence="8">
    <name type="scientific">Kuenenia stuttgartiensis</name>
    <dbReference type="NCBI Taxonomy" id="174633"/>
    <lineage>
        <taxon>Bacteria</taxon>
        <taxon>Pseudomonadati</taxon>
        <taxon>Planctomycetota</taxon>
        <taxon>Candidatus Brocadiia</taxon>
        <taxon>Candidatus Brocadiales</taxon>
        <taxon>Candidatus Brocadiaceae</taxon>
        <taxon>Candidatus Kuenenia</taxon>
    </lineage>
</organism>
<evidence type="ECO:0000313" key="9">
    <source>
        <dbReference type="EMBL" id="QII10760.1"/>
    </source>
</evidence>
<dbReference type="OrthoDB" id="9811714at2"/>
<dbReference type="RefSeq" id="WP_099325898.1">
    <property type="nucleotide sequence ID" value="NZ_CP049055.1"/>
</dbReference>
<reference evidence="11" key="3">
    <citation type="submission" date="2017-10" db="EMBL/GenBank/DDBJ databases">
        <authorList>
            <person name="Frank J."/>
        </authorList>
    </citation>
    <scope>NUCLEOTIDE SEQUENCE [LARGE SCALE GENOMIC DNA]</scope>
</reference>
<comment type="subunit">
    <text evidence="6">Part of the 30S ribosomal subunit.</text>
</comment>
<dbReference type="GO" id="GO:0003735">
    <property type="term" value="F:structural constituent of ribosome"/>
    <property type="evidence" value="ECO:0007669"/>
    <property type="project" value="UniProtKB-UniRule"/>
</dbReference>
<dbReference type="PANTHER" id="PTHR10744">
    <property type="entry name" value="40S RIBOSOMAL PROTEIN S11 FAMILY MEMBER"/>
    <property type="match status" value="1"/>
</dbReference>
<proteinExistence type="inferred from homology"/>
<dbReference type="EMBL" id="CP049055">
    <property type="protein sequence ID" value="QII10760.1"/>
    <property type="molecule type" value="Genomic_DNA"/>
</dbReference>
<dbReference type="GO" id="GO:0019843">
    <property type="term" value="F:rRNA binding"/>
    <property type="evidence" value="ECO:0007669"/>
    <property type="project" value="UniProtKB-UniRule"/>
</dbReference>
<dbReference type="PANTHER" id="PTHR10744:SF1">
    <property type="entry name" value="SMALL RIBOSOMAL SUBUNIT PROTEIN US17M"/>
    <property type="match status" value="1"/>
</dbReference>
<evidence type="ECO:0000313" key="10">
    <source>
        <dbReference type="EMBL" id="SOH05296.1"/>
    </source>
</evidence>
<reference evidence="10" key="4">
    <citation type="submission" date="2017-10" db="EMBL/GenBank/DDBJ databases">
        <authorList>
            <person name="Banno H."/>
            <person name="Chua N.-H."/>
        </authorList>
    </citation>
    <scope>NUCLEOTIDE SEQUENCE [LARGE SCALE GENOMIC DNA]</scope>
    <source>
        <strain evidence="10">Kuenenia_mbr1_ru-nijmegen</strain>
    </source>
</reference>
<dbReference type="InterPro" id="IPR019979">
    <property type="entry name" value="Ribosomal_uS17_CS"/>
</dbReference>
<dbReference type="KEGG" id="kst:KSMBR1_2814"/>
<dbReference type="CDD" id="cd00364">
    <property type="entry name" value="Ribosomal_uS17"/>
    <property type="match status" value="1"/>
</dbReference>
<evidence type="ECO:0000256" key="7">
    <source>
        <dbReference type="RuleBase" id="RU003872"/>
    </source>
</evidence>
<dbReference type="GO" id="GO:0022627">
    <property type="term" value="C:cytosolic small ribosomal subunit"/>
    <property type="evidence" value="ECO:0007669"/>
    <property type="project" value="UniProtKB-UniRule"/>
</dbReference>
<dbReference type="GO" id="GO:0006412">
    <property type="term" value="P:translation"/>
    <property type="evidence" value="ECO:0007669"/>
    <property type="project" value="UniProtKB-UniRule"/>
</dbReference>
<dbReference type="EMBL" id="LT934425">
    <property type="protein sequence ID" value="SOH05296.1"/>
    <property type="molecule type" value="Genomic_DNA"/>
</dbReference>
<dbReference type="Gene3D" id="2.40.50.140">
    <property type="entry name" value="Nucleic acid-binding proteins"/>
    <property type="match status" value="1"/>
</dbReference>
<reference evidence="9 12" key="5">
    <citation type="submission" date="2020-02" db="EMBL/GenBank/DDBJ databases">
        <title>Newly sequenced genome of strain CSTR1 showed variability in Candidatus Kuenenia stuttgartiensis genomes.</title>
        <authorList>
            <person name="Ding C."/>
            <person name="Adrian L."/>
        </authorList>
    </citation>
    <scope>NUCLEOTIDE SEQUENCE [LARGE SCALE GENOMIC DNA]</scope>
    <source>
        <strain evidence="9 12">CSTR1</strain>
    </source>
</reference>
<name>Q1Q148_KUEST</name>
<comment type="function">
    <text evidence="6">One of the primary rRNA binding proteins, it binds specifically to the 5'-end of 16S ribosomal RNA.</text>
</comment>
<dbReference type="PRINTS" id="PR00973">
    <property type="entry name" value="RIBOSOMALS17"/>
</dbReference>
<dbReference type="InterPro" id="IPR000266">
    <property type="entry name" value="Ribosomal_uS17"/>
</dbReference>
<keyword evidence="3 6" id="KW-0694">RNA-binding</keyword>
<evidence type="ECO:0000256" key="6">
    <source>
        <dbReference type="HAMAP-Rule" id="MF_01345"/>
    </source>
</evidence>
<dbReference type="PROSITE" id="PS00056">
    <property type="entry name" value="RIBOSOMAL_S17"/>
    <property type="match status" value="1"/>
</dbReference>
<dbReference type="Pfam" id="PF00366">
    <property type="entry name" value="Ribosomal_S17"/>
    <property type="match status" value="1"/>
</dbReference>
<protein>
    <recommendedName>
        <fullName evidence="6">Small ribosomal subunit protein uS17</fullName>
    </recommendedName>
</protein>
<reference evidence="8" key="1">
    <citation type="journal article" date="2006" name="Nature">
        <title>Deciphering the evolution and metabolism of an anammox bacterium from a community genome.</title>
        <authorList>
            <person name="Strous M."/>
            <person name="Pelletier E."/>
            <person name="Mangenot S."/>
            <person name="Rattei T."/>
            <person name="Lehner A."/>
            <person name="Taylor M.W."/>
            <person name="Horn M."/>
            <person name="Daims H."/>
            <person name="Bartol-Mavel D."/>
            <person name="Wincker P."/>
            <person name="Barbe V."/>
            <person name="Fonknechten N."/>
            <person name="Vallenet D."/>
            <person name="Segurens B."/>
            <person name="Schenowitz-Truong C."/>
            <person name="Medigue C."/>
            <person name="Collingro A."/>
            <person name="Snel B."/>
            <person name="Dutilh B.E."/>
            <person name="OpDenCamp H.J.M."/>
            <person name="vanDerDrift C."/>
            <person name="Cirpus I."/>
            <person name="vanDePas-Schoonen K.T."/>
            <person name="Harhangi H.R."/>
            <person name="vanNiftrik L."/>
            <person name="Schmid M."/>
            <person name="Keltjens J."/>
            <person name="vanDeVossenberg J."/>
            <person name="Kartal B."/>
            <person name="Meier H."/>
            <person name="Frishman D."/>
            <person name="Huynen M.A."/>
            <person name="Mewes H."/>
            <person name="Weissenbach J."/>
            <person name="Jetten M.S.M."/>
            <person name="Wagner M."/>
            <person name="LePaslier D."/>
        </authorList>
    </citation>
    <scope>NUCLEOTIDE SEQUENCE</scope>
</reference>
<dbReference type="HAMAP" id="MF_01345_B">
    <property type="entry name" value="Ribosomal_uS17_B"/>
    <property type="match status" value="1"/>
</dbReference>
<dbReference type="Proteomes" id="UP000501926">
    <property type="component" value="Chromosome"/>
</dbReference>
<keyword evidence="4 6" id="KW-0689">Ribosomal protein</keyword>
<keyword evidence="11" id="KW-1185">Reference proteome</keyword>
<sequence length="90" mass="10588">MQTATEKRSRRRKYVGNVIKTKMNKTITVEIMRLVKHPKYGKYIKKSTVYKAHDEEKSANVGDKVEIAECRPISKTKFTRFIRIIEKAKD</sequence>
<reference evidence="8" key="2">
    <citation type="submission" date="2006-01" db="EMBL/GenBank/DDBJ databases">
        <authorList>
            <person name="Genoscope"/>
        </authorList>
    </citation>
    <scope>NUCLEOTIDE SEQUENCE</scope>
</reference>